<evidence type="ECO:0000313" key="3">
    <source>
        <dbReference type="Proteomes" id="UP001420932"/>
    </source>
</evidence>
<comment type="caution">
    <text evidence="2">The sequence shown here is derived from an EMBL/GenBank/DDBJ whole genome shotgun (WGS) entry which is preliminary data.</text>
</comment>
<reference evidence="2 3" key="1">
    <citation type="submission" date="2024-01" db="EMBL/GenBank/DDBJ databases">
        <title>Genome assemblies of Stephania.</title>
        <authorList>
            <person name="Yang L."/>
        </authorList>
    </citation>
    <scope>NUCLEOTIDE SEQUENCE [LARGE SCALE GENOMIC DNA]</scope>
    <source>
        <strain evidence="2">YNDBR</strain>
        <tissue evidence="2">Leaf</tissue>
    </source>
</reference>
<dbReference type="EMBL" id="JBBNAF010000012">
    <property type="protein sequence ID" value="KAK9093054.1"/>
    <property type="molecule type" value="Genomic_DNA"/>
</dbReference>
<accession>A0AAP0EQF2</accession>
<evidence type="ECO:0000256" key="1">
    <source>
        <dbReference type="SAM" id="MobiDB-lite"/>
    </source>
</evidence>
<feature type="compositionally biased region" description="Low complexity" evidence="1">
    <location>
        <begin position="23"/>
        <end position="35"/>
    </location>
</feature>
<feature type="region of interest" description="Disordered" evidence="1">
    <location>
        <begin position="1"/>
        <end position="62"/>
    </location>
</feature>
<organism evidence="2 3">
    <name type="scientific">Stephania yunnanensis</name>
    <dbReference type="NCBI Taxonomy" id="152371"/>
    <lineage>
        <taxon>Eukaryota</taxon>
        <taxon>Viridiplantae</taxon>
        <taxon>Streptophyta</taxon>
        <taxon>Embryophyta</taxon>
        <taxon>Tracheophyta</taxon>
        <taxon>Spermatophyta</taxon>
        <taxon>Magnoliopsida</taxon>
        <taxon>Ranunculales</taxon>
        <taxon>Menispermaceae</taxon>
        <taxon>Menispermoideae</taxon>
        <taxon>Cissampelideae</taxon>
        <taxon>Stephania</taxon>
    </lineage>
</organism>
<protein>
    <submittedName>
        <fullName evidence="2">Uncharacterized protein</fullName>
    </submittedName>
</protein>
<proteinExistence type="predicted"/>
<feature type="compositionally biased region" description="Polar residues" evidence="1">
    <location>
        <begin position="1"/>
        <end position="11"/>
    </location>
</feature>
<dbReference type="Proteomes" id="UP001420932">
    <property type="component" value="Unassembled WGS sequence"/>
</dbReference>
<dbReference type="AlphaFoldDB" id="A0AAP0EQF2"/>
<evidence type="ECO:0000313" key="2">
    <source>
        <dbReference type="EMBL" id="KAK9093054.1"/>
    </source>
</evidence>
<sequence length="62" mass="6896">MASRGRSTTRWAETADGRELQRPAATRAGELAEAATARRRPRGCYSRTDRRSESTNVDDAIE</sequence>
<gene>
    <name evidence="2" type="ORF">Syun_027965</name>
</gene>
<keyword evidence="3" id="KW-1185">Reference proteome</keyword>
<name>A0AAP0EQF2_9MAGN</name>